<accession>A0A1G4RTE2</accession>
<dbReference type="Gene3D" id="3.40.50.150">
    <property type="entry name" value="Vaccinia Virus protein VP39"/>
    <property type="match status" value="1"/>
</dbReference>
<dbReference type="RefSeq" id="WP_090672781.1">
    <property type="nucleotide sequence ID" value="NZ_FMTT01000019.1"/>
</dbReference>
<evidence type="ECO:0000259" key="1">
    <source>
        <dbReference type="Pfam" id="PF01728"/>
    </source>
</evidence>
<organism evidence="2 3">
    <name type="scientific">Paenibacillus tianmuensis</name>
    <dbReference type="NCBI Taxonomy" id="624147"/>
    <lineage>
        <taxon>Bacteria</taxon>
        <taxon>Bacillati</taxon>
        <taxon>Bacillota</taxon>
        <taxon>Bacilli</taxon>
        <taxon>Bacillales</taxon>
        <taxon>Paenibacillaceae</taxon>
        <taxon>Paenibacillus</taxon>
    </lineage>
</organism>
<dbReference type="OrthoDB" id="154490at2"/>
<reference evidence="3" key="1">
    <citation type="submission" date="2016-10" db="EMBL/GenBank/DDBJ databases">
        <authorList>
            <person name="Varghese N."/>
            <person name="Submissions S."/>
        </authorList>
    </citation>
    <scope>NUCLEOTIDE SEQUENCE [LARGE SCALE GENOMIC DNA]</scope>
    <source>
        <strain evidence="3">CGMCC 1.8946</strain>
    </source>
</reference>
<keyword evidence="3" id="KW-1185">Reference proteome</keyword>
<dbReference type="GO" id="GO:0032259">
    <property type="term" value="P:methylation"/>
    <property type="evidence" value="ECO:0007669"/>
    <property type="project" value="UniProtKB-KW"/>
</dbReference>
<dbReference type="AlphaFoldDB" id="A0A1G4RTE2"/>
<dbReference type="GO" id="GO:0008168">
    <property type="term" value="F:methyltransferase activity"/>
    <property type="evidence" value="ECO:0007669"/>
    <property type="project" value="UniProtKB-KW"/>
</dbReference>
<protein>
    <submittedName>
        <fullName evidence="2">23S rRNA (Cytidine2498-2'-O)-methyltransferase</fullName>
    </submittedName>
</protein>
<name>A0A1G4RTE2_9BACL</name>
<dbReference type="CDD" id="cd02440">
    <property type="entry name" value="AdoMet_MTases"/>
    <property type="match status" value="1"/>
</dbReference>
<dbReference type="PANTHER" id="PTHR37524:SF2">
    <property type="entry name" value="RIBOSOMAL RNA METHYLTRANSFERASE FTSJ DOMAIN-CONTAINING PROTEIN"/>
    <property type="match status" value="1"/>
</dbReference>
<dbReference type="Proteomes" id="UP000198601">
    <property type="component" value="Unassembled WGS sequence"/>
</dbReference>
<dbReference type="Pfam" id="PF01728">
    <property type="entry name" value="FtsJ"/>
    <property type="match status" value="1"/>
</dbReference>
<keyword evidence="2" id="KW-0808">Transferase</keyword>
<sequence>MSDSTFIGTSNRGFAQQAQEELRRLLGQSVKFEWLAPGEVFVFTSEFERSDAIGRILAQEPVFLRHIQPVDVEQLWDGSFDHAIRHIHEMLVARGASLKQMNVAVQARKAEGEALASLSLPTVRSSVEEMLATVEANPVSRDADFILSLYFTEVKLYFGLSRPQDNLSDWSGGAIRFRKEEGQVSRAKFKLLEAEQAFGLDLSQYRAALDIGAAPGGWTSLLLERGLRVTAIDPAKLDAALLRHPQLTYFPKKADEVSFAANTFDLLVCDMSWSHRQMARLVRGLLGALQPGGTAVITVKLMHKKAFQTIREVVSDLAPELELQQAKQLFHNREELTLFLMKQV</sequence>
<dbReference type="InterPro" id="IPR002877">
    <property type="entry name" value="RNA_MeTrfase_FtsJ_dom"/>
</dbReference>
<keyword evidence="2" id="KW-0489">Methyltransferase</keyword>
<dbReference type="InterPro" id="IPR029063">
    <property type="entry name" value="SAM-dependent_MTases_sf"/>
</dbReference>
<evidence type="ECO:0000313" key="2">
    <source>
        <dbReference type="EMBL" id="SCW60144.1"/>
    </source>
</evidence>
<evidence type="ECO:0000313" key="3">
    <source>
        <dbReference type="Proteomes" id="UP000198601"/>
    </source>
</evidence>
<gene>
    <name evidence="2" type="ORF">SAMN04487970_101927</name>
</gene>
<dbReference type="SUPFAM" id="SSF53335">
    <property type="entry name" value="S-adenosyl-L-methionine-dependent methyltransferases"/>
    <property type="match status" value="1"/>
</dbReference>
<dbReference type="EMBL" id="FMTT01000019">
    <property type="protein sequence ID" value="SCW60144.1"/>
    <property type="molecule type" value="Genomic_DNA"/>
</dbReference>
<dbReference type="STRING" id="624147.SAMN04487970_101927"/>
<feature type="domain" description="Ribosomal RNA methyltransferase FtsJ" evidence="1">
    <location>
        <begin position="184"/>
        <end position="273"/>
    </location>
</feature>
<proteinExistence type="predicted"/>
<dbReference type="PANTHER" id="PTHR37524">
    <property type="entry name" value="RIBOSOMAL RNA LARGE SUBUNIT METHYLTRANSFERASE M"/>
    <property type="match status" value="1"/>
</dbReference>